<dbReference type="RefSeq" id="WP_281094800.1">
    <property type="nucleotide sequence ID" value="NZ_JARYZI010000008.1"/>
</dbReference>
<keyword evidence="2" id="KW-1185">Reference proteome</keyword>
<dbReference type="SUPFAM" id="SSF46785">
    <property type="entry name" value="Winged helix' DNA-binding domain"/>
    <property type="match status" value="1"/>
</dbReference>
<organism evidence="1 2">
    <name type="scientific">Fusibacter bizertensis</name>
    <dbReference type="NCBI Taxonomy" id="1488331"/>
    <lineage>
        <taxon>Bacteria</taxon>
        <taxon>Bacillati</taxon>
        <taxon>Bacillota</taxon>
        <taxon>Clostridia</taxon>
        <taxon>Eubacteriales</taxon>
        <taxon>Eubacteriales Family XII. Incertae Sedis</taxon>
        <taxon>Fusibacter</taxon>
    </lineage>
</organism>
<dbReference type="CDD" id="cd00090">
    <property type="entry name" value="HTH_ARSR"/>
    <property type="match status" value="1"/>
</dbReference>
<name>A0ABT6NEQ4_9FIRM</name>
<dbReference type="Gene3D" id="1.10.10.10">
    <property type="entry name" value="Winged helix-like DNA-binding domain superfamily/Winged helix DNA-binding domain"/>
    <property type="match status" value="1"/>
</dbReference>
<dbReference type="Pfam" id="PF12840">
    <property type="entry name" value="HTH_20"/>
    <property type="match status" value="1"/>
</dbReference>
<dbReference type="InterPro" id="IPR036390">
    <property type="entry name" value="WH_DNA-bd_sf"/>
</dbReference>
<dbReference type="EMBL" id="JARYZI010000008">
    <property type="protein sequence ID" value="MDH8678907.1"/>
    <property type="molecule type" value="Genomic_DNA"/>
</dbReference>
<reference evidence="1 2" key="1">
    <citation type="submission" date="2023-04" db="EMBL/GenBank/DDBJ databases">
        <title>Fusibacter bizertensis strain WBS, isolated from littoral bottom sediments of the Arctic seas - biochemical and genomic analysis.</title>
        <authorList>
            <person name="Brioukhanov A.L."/>
        </authorList>
    </citation>
    <scope>NUCLEOTIDE SEQUENCE [LARGE SCALE GENOMIC DNA]</scope>
    <source>
        <strain evidence="1 2">WBS</strain>
    </source>
</reference>
<proteinExistence type="predicted"/>
<protein>
    <submittedName>
        <fullName evidence="1">Helix-turn-helix domain-containing protein</fullName>
    </submittedName>
</protein>
<comment type="caution">
    <text evidence="1">The sequence shown here is derived from an EMBL/GenBank/DDBJ whole genome shotgun (WGS) entry which is preliminary data.</text>
</comment>
<dbReference type="InterPro" id="IPR036388">
    <property type="entry name" value="WH-like_DNA-bd_sf"/>
</dbReference>
<evidence type="ECO:0000313" key="2">
    <source>
        <dbReference type="Proteomes" id="UP001158045"/>
    </source>
</evidence>
<accession>A0ABT6NEQ4</accession>
<dbReference type="InterPro" id="IPR011991">
    <property type="entry name" value="ArsR-like_HTH"/>
</dbReference>
<sequence length="186" mass="21241">MKDIIVLKDLEQIKAISQQYRLDIIEAFDAKPKTAKQIAEMLDEPHGRVNYHIKILEKVGIIELVQEVTKYGVVEKYYCPVAYKIIIDSSAVTLDDEMSDSISNVAVAFFEGISRDFYESVQYYAGPISRKVSHFADYFLTDSEAKELNENISKLIDSYLSDKEEPREGAQRHSLATMVFAMPDKE</sequence>
<gene>
    <name evidence="1" type="ORF">QE109_12145</name>
</gene>
<evidence type="ECO:0000313" key="1">
    <source>
        <dbReference type="EMBL" id="MDH8678907.1"/>
    </source>
</evidence>
<dbReference type="Proteomes" id="UP001158045">
    <property type="component" value="Unassembled WGS sequence"/>
</dbReference>